<proteinExistence type="predicted"/>
<keyword evidence="2" id="KW-1185">Reference proteome</keyword>
<dbReference type="GO" id="GO:0006260">
    <property type="term" value="P:DNA replication"/>
    <property type="evidence" value="ECO:0007669"/>
    <property type="project" value="TreeGrafter"/>
</dbReference>
<dbReference type="EMBL" id="JWZT01000358">
    <property type="protein sequence ID" value="KII74590.1"/>
    <property type="molecule type" value="Genomic_DNA"/>
</dbReference>
<dbReference type="GO" id="GO:0005657">
    <property type="term" value="C:replication fork"/>
    <property type="evidence" value="ECO:0007669"/>
    <property type="project" value="TreeGrafter"/>
</dbReference>
<evidence type="ECO:0000313" key="1">
    <source>
        <dbReference type="EMBL" id="KII74590.1"/>
    </source>
</evidence>
<organism evidence="1 2">
    <name type="scientific">Thelohanellus kitauei</name>
    <name type="common">Myxosporean</name>
    <dbReference type="NCBI Taxonomy" id="669202"/>
    <lineage>
        <taxon>Eukaryota</taxon>
        <taxon>Metazoa</taxon>
        <taxon>Cnidaria</taxon>
        <taxon>Myxozoa</taxon>
        <taxon>Myxosporea</taxon>
        <taxon>Bivalvulida</taxon>
        <taxon>Platysporina</taxon>
        <taxon>Myxobolidae</taxon>
        <taxon>Thelohanellus</taxon>
    </lineage>
</organism>
<protein>
    <submittedName>
        <fullName evidence="1">Uncharacterized protein</fullName>
    </submittedName>
</protein>
<dbReference type="OMA" id="PFKFINS"/>
<name>A0A0C2NE56_THEKT</name>
<dbReference type="PANTHER" id="PTHR23274">
    <property type="entry name" value="DNA HELICASE-RELATED"/>
    <property type="match status" value="1"/>
</dbReference>
<dbReference type="Proteomes" id="UP000031668">
    <property type="component" value="Unassembled WGS sequence"/>
</dbReference>
<accession>A0A0C2NE56</accession>
<dbReference type="AlphaFoldDB" id="A0A0C2NE56"/>
<dbReference type="OrthoDB" id="10063914at2759"/>
<evidence type="ECO:0000313" key="2">
    <source>
        <dbReference type="Proteomes" id="UP000031668"/>
    </source>
</evidence>
<gene>
    <name evidence="1" type="ORF">RF11_16200</name>
</gene>
<reference evidence="1 2" key="1">
    <citation type="journal article" date="2014" name="Genome Biol. Evol.">
        <title>The genome of the myxosporean Thelohanellus kitauei shows adaptations to nutrient acquisition within its fish host.</title>
        <authorList>
            <person name="Yang Y."/>
            <person name="Xiong J."/>
            <person name="Zhou Z."/>
            <person name="Huo F."/>
            <person name="Miao W."/>
            <person name="Ran C."/>
            <person name="Liu Y."/>
            <person name="Zhang J."/>
            <person name="Feng J."/>
            <person name="Wang M."/>
            <person name="Wang M."/>
            <person name="Wang L."/>
            <person name="Yao B."/>
        </authorList>
    </citation>
    <scope>NUCLEOTIDE SEQUENCE [LARGE SCALE GENOMIC DNA]</scope>
    <source>
        <strain evidence="1">Wuqing</strain>
    </source>
</reference>
<dbReference type="SUPFAM" id="SSF52540">
    <property type="entry name" value="P-loop containing nucleoside triphosphate hydrolases"/>
    <property type="match status" value="1"/>
</dbReference>
<dbReference type="InterPro" id="IPR027417">
    <property type="entry name" value="P-loop_NTPase"/>
</dbReference>
<dbReference type="PANTHER" id="PTHR23274:SF51">
    <property type="entry name" value="OS03G0423850 PROTEIN"/>
    <property type="match status" value="1"/>
</dbReference>
<sequence length="184" mass="20847">MINNDIVSVIFGNIHQISIEELAKRVIVAPKNSQTLNMNRKIIDLIPGNAQIYYSADSIISEDPNNTLKFPSLKSLKKISSKRKSFRSATEETVLIPRIDLAPAETTLTFTLRQQQFPVVPAYAITINNGQGQSFDHVGIHLQTNAFSHGQLYVMLSRSRNSRRVKMRIELNNQQGQFLNAYQF</sequence>
<comment type="caution">
    <text evidence="1">The sequence shown here is derived from an EMBL/GenBank/DDBJ whole genome shotgun (WGS) entry which is preliminary data.</text>
</comment>